<evidence type="ECO:0000313" key="1">
    <source>
        <dbReference type="EMBL" id="AIJ09533.1"/>
    </source>
</evidence>
<name>A0A076LSP1_9GAMM</name>
<organism evidence="1 2">
    <name type="scientific">Edwardsiella anguillarum ET080813</name>
    <dbReference type="NCBI Taxonomy" id="667120"/>
    <lineage>
        <taxon>Bacteria</taxon>
        <taxon>Pseudomonadati</taxon>
        <taxon>Pseudomonadota</taxon>
        <taxon>Gammaproteobacteria</taxon>
        <taxon>Enterobacterales</taxon>
        <taxon>Hafniaceae</taxon>
        <taxon>Edwardsiella</taxon>
    </lineage>
</organism>
<proteinExistence type="predicted"/>
<reference evidence="1 2" key="1">
    <citation type="journal article" date="2012" name="PLoS ONE">
        <title>Edwardsiella comparative phylogenomics reveal the new intra/inter-species taxonomic relationships, virulence evolution and niche adaptation mechanisms.</title>
        <authorList>
            <person name="Yang M."/>
            <person name="Lv Y."/>
            <person name="Xiao J."/>
            <person name="Wu H."/>
            <person name="Zheng H."/>
            <person name="Liu Q."/>
            <person name="Zhang Y."/>
            <person name="Wang Q."/>
        </authorList>
    </citation>
    <scope>NUCLEOTIDE SEQUENCE [LARGE SCALE GENOMIC DNA]</scope>
    <source>
        <strain evidence="2">080813</strain>
    </source>
</reference>
<protein>
    <submittedName>
        <fullName evidence="1">Uncharacterized protein</fullName>
    </submittedName>
</protein>
<dbReference type="EMBL" id="CP006664">
    <property type="protein sequence ID" value="AIJ09533.1"/>
    <property type="molecule type" value="Genomic_DNA"/>
</dbReference>
<dbReference type="Proteomes" id="UP000028681">
    <property type="component" value="Chromosome"/>
</dbReference>
<accession>A0A076LSP1</accession>
<evidence type="ECO:0000313" key="2">
    <source>
        <dbReference type="Proteomes" id="UP000028681"/>
    </source>
</evidence>
<dbReference type="AlphaFoldDB" id="A0A076LSP1"/>
<dbReference type="HOGENOM" id="CLU_3183092_0_0_6"/>
<sequence length="46" mass="5237">MADYRLGENLTQPRGAVCAATRISTIGNNEFTARDQRRKRRPARMS</sequence>
<gene>
    <name evidence="1" type="ORF">ETEE_3104</name>
</gene>
<dbReference type="KEGG" id="ete:ETEE_3104"/>